<evidence type="ECO:0000256" key="7">
    <source>
        <dbReference type="ARBA" id="ARBA00022741"/>
    </source>
</evidence>
<dbReference type="SUPFAM" id="SSF64167">
    <property type="entry name" value="SurE-like"/>
    <property type="match status" value="1"/>
</dbReference>
<dbReference type="GO" id="GO:0046872">
    <property type="term" value="F:metal ion binding"/>
    <property type="evidence" value="ECO:0007669"/>
    <property type="project" value="UniProtKB-UniRule"/>
</dbReference>
<keyword evidence="6 9" id="KW-0479">Metal-binding</keyword>
<sequence length="256" mass="27901">MIDLSQARILISNDDGIHAPGLKVLEHIAKAVAKEVWVVAPETEQSATGHSLTLRRPLRIHKHSDRRYSVDGTPTDCVLLAMNEIMKDCPPDLVLTGVNRGGNLGEDVTYSGTIAAAMESTLLGVPAIALSQYFNDANRVKWSTAETHGPQIVKHLAELGWAKNTLMNVNFPDVVAQSVKGVEVTRQGRRKIGDDLARGHDPRGEEYFWIGALQSADTFDVGTDLHAVMNGAISISPISLDFTDYDSLKKMEGAFK</sequence>
<feature type="domain" description="Survival protein SurE-like phosphatase/nucleotidase" evidence="10">
    <location>
        <begin position="9"/>
        <end position="192"/>
    </location>
</feature>
<dbReference type="GO" id="GO:0008254">
    <property type="term" value="F:3'-nucleotidase activity"/>
    <property type="evidence" value="ECO:0007669"/>
    <property type="project" value="TreeGrafter"/>
</dbReference>
<dbReference type="STRING" id="1867952.MTBPR1_10170"/>
<evidence type="ECO:0000256" key="8">
    <source>
        <dbReference type="ARBA" id="ARBA00022801"/>
    </source>
</evidence>
<dbReference type="EMBL" id="FLYE01000001">
    <property type="protein sequence ID" value="SCA54923.1"/>
    <property type="molecule type" value="Genomic_DNA"/>
</dbReference>
<dbReference type="RefSeq" id="WP_069185657.1">
    <property type="nucleotide sequence ID" value="NZ_FLYE01000001.1"/>
</dbReference>
<evidence type="ECO:0000259" key="10">
    <source>
        <dbReference type="Pfam" id="PF01975"/>
    </source>
</evidence>
<reference evidence="11 12" key="1">
    <citation type="submission" date="2016-07" db="EMBL/GenBank/DDBJ databases">
        <authorList>
            <person name="Lefevre C.T."/>
        </authorList>
    </citation>
    <scope>NUCLEOTIDE SEQUENCE [LARGE SCALE GENOMIC DNA]</scope>
    <source>
        <strain evidence="11">PR1</strain>
    </source>
</reference>
<dbReference type="PANTHER" id="PTHR30457:SF12">
    <property type="entry name" value="5'_3'-NUCLEOTIDASE SURE"/>
    <property type="match status" value="1"/>
</dbReference>
<evidence type="ECO:0000256" key="1">
    <source>
        <dbReference type="ARBA" id="ARBA00000815"/>
    </source>
</evidence>
<feature type="binding site" evidence="9">
    <location>
        <position position="99"/>
    </location>
    <ligand>
        <name>a divalent metal cation</name>
        <dbReference type="ChEBI" id="CHEBI:60240"/>
    </ligand>
</feature>
<protein>
    <recommendedName>
        <fullName evidence="9">5'-nucleotidase SurE</fullName>
        <ecNumber evidence="9">3.1.3.5</ecNumber>
    </recommendedName>
    <alternativeName>
        <fullName evidence="9">Nucleoside 5'-monophosphate phosphohydrolase</fullName>
    </alternativeName>
</protein>
<dbReference type="NCBIfam" id="TIGR00087">
    <property type="entry name" value="surE"/>
    <property type="match status" value="1"/>
</dbReference>
<dbReference type="GO" id="GO:0005737">
    <property type="term" value="C:cytoplasm"/>
    <property type="evidence" value="ECO:0007669"/>
    <property type="project" value="UniProtKB-SubCell"/>
</dbReference>
<gene>
    <name evidence="9 11" type="primary">surE</name>
    <name evidence="11" type="ORF">MTBPR1_10170</name>
</gene>
<feature type="binding site" evidence="9">
    <location>
        <position position="15"/>
    </location>
    <ligand>
        <name>a divalent metal cation</name>
        <dbReference type="ChEBI" id="CHEBI:60240"/>
    </ligand>
</feature>
<dbReference type="OrthoDB" id="9780815at2"/>
<organism evidence="11 12">
    <name type="scientific">Candidatus Terasakiella magnetica</name>
    <dbReference type="NCBI Taxonomy" id="1867952"/>
    <lineage>
        <taxon>Bacteria</taxon>
        <taxon>Pseudomonadati</taxon>
        <taxon>Pseudomonadota</taxon>
        <taxon>Alphaproteobacteria</taxon>
        <taxon>Rhodospirillales</taxon>
        <taxon>Terasakiellaceae</taxon>
        <taxon>Terasakiella</taxon>
    </lineage>
</organism>
<evidence type="ECO:0000256" key="9">
    <source>
        <dbReference type="HAMAP-Rule" id="MF_00060"/>
    </source>
</evidence>
<evidence type="ECO:0000256" key="5">
    <source>
        <dbReference type="ARBA" id="ARBA00022490"/>
    </source>
</evidence>
<dbReference type="AlphaFoldDB" id="A0A1C3RCB8"/>
<name>A0A1C3RCB8_9PROT</name>
<keyword evidence="7 9" id="KW-0547">Nucleotide-binding</keyword>
<dbReference type="EC" id="3.1.3.5" evidence="9"/>
<feature type="binding site" evidence="9">
    <location>
        <position position="46"/>
    </location>
    <ligand>
        <name>a divalent metal cation</name>
        <dbReference type="ChEBI" id="CHEBI:60240"/>
    </ligand>
</feature>
<evidence type="ECO:0000256" key="6">
    <source>
        <dbReference type="ARBA" id="ARBA00022723"/>
    </source>
</evidence>
<dbReference type="InterPro" id="IPR002828">
    <property type="entry name" value="SurE-like_Pase/nucleotidase"/>
</dbReference>
<dbReference type="NCBIfam" id="NF001490">
    <property type="entry name" value="PRK00346.1-4"/>
    <property type="match status" value="1"/>
</dbReference>
<keyword evidence="12" id="KW-1185">Reference proteome</keyword>
<dbReference type="GO" id="GO:0000166">
    <property type="term" value="F:nucleotide binding"/>
    <property type="evidence" value="ECO:0007669"/>
    <property type="project" value="UniProtKB-KW"/>
</dbReference>
<comment type="cofactor">
    <cofactor evidence="9">
        <name>a divalent metal cation</name>
        <dbReference type="ChEBI" id="CHEBI:60240"/>
    </cofactor>
    <text evidence="9">Binds 1 divalent metal cation per subunit.</text>
</comment>
<dbReference type="Pfam" id="PF01975">
    <property type="entry name" value="SurE"/>
    <property type="match status" value="1"/>
</dbReference>
<keyword evidence="5 9" id="KW-0963">Cytoplasm</keyword>
<dbReference type="PANTHER" id="PTHR30457">
    <property type="entry name" value="5'-NUCLEOTIDASE SURE"/>
    <property type="match status" value="1"/>
</dbReference>
<keyword evidence="8 9" id="KW-0378">Hydrolase</keyword>
<dbReference type="HAMAP" id="MF_00060">
    <property type="entry name" value="SurE"/>
    <property type="match status" value="1"/>
</dbReference>
<dbReference type="Proteomes" id="UP000231658">
    <property type="component" value="Unassembled WGS sequence"/>
</dbReference>
<dbReference type="InterPro" id="IPR036523">
    <property type="entry name" value="SurE-like_sf"/>
</dbReference>
<feature type="binding site" evidence="9">
    <location>
        <position position="14"/>
    </location>
    <ligand>
        <name>a divalent metal cation</name>
        <dbReference type="ChEBI" id="CHEBI:60240"/>
    </ligand>
</feature>
<comment type="catalytic activity">
    <reaction evidence="1 9">
        <text>a ribonucleoside 5'-phosphate + H2O = a ribonucleoside + phosphate</text>
        <dbReference type="Rhea" id="RHEA:12484"/>
        <dbReference type="ChEBI" id="CHEBI:15377"/>
        <dbReference type="ChEBI" id="CHEBI:18254"/>
        <dbReference type="ChEBI" id="CHEBI:43474"/>
        <dbReference type="ChEBI" id="CHEBI:58043"/>
        <dbReference type="EC" id="3.1.3.5"/>
    </reaction>
</comment>
<evidence type="ECO:0000256" key="4">
    <source>
        <dbReference type="ARBA" id="ARBA00011062"/>
    </source>
</evidence>
<comment type="function">
    <text evidence="9">Nucleotidase that shows phosphatase activity on nucleoside 5'-monophosphates.</text>
</comment>
<dbReference type="FunFam" id="3.40.1210.10:FF:000001">
    <property type="entry name" value="5'/3'-nucleotidase SurE"/>
    <property type="match status" value="1"/>
</dbReference>
<evidence type="ECO:0000256" key="2">
    <source>
        <dbReference type="ARBA" id="ARBA00001946"/>
    </source>
</evidence>
<dbReference type="GO" id="GO:0004309">
    <property type="term" value="F:exopolyphosphatase activity"/>
    <property type="evidence" value="ECO:0007669"/>
    <property type="project" value="TreeGrafter"/>
</dbReference>
<evidence type="ECO:0000313" key="12">
    <source>
        <dbReference type="Proteomes" id="UP000231658"/>
    </source>
</evidence>
<comment type="cofactor">
    <cofactor evidence="2">
        <name>Mg(2+)</name>
        <dbReference type="ChEBI" id="CHEBI:18420"/>
    </cofactor>
</comment>
<dbReference type="Gene3D" id="3.40.1210.10">
    <property type="entry name" value="Survival protein SurE-like phosphatase/nucleotidase"/>
    <property type="match status" value="1"/>
</dbReference>
<dbReference type="InterPro" id="IPR030048">
    <property type="entry name" value="SurE"/>
</dbReference>
<dbReference type="GO" id="GO:0008253">
    <property type="term" value="F:5'-nucleotidase activity"/>
    <property type="evidence" value="ECO:0007669"/>
    <property type="project" value="UniProtKB-UniRule"/>
</dbReference>
<proteinExistence type="inferred from homology"/>
<evidence type="ECO:0000313" key="11">
    <source>
        <dbReference type="EMBL" id="SCA54923.1"/>
    </source>
</evidence>
<evidence type="ECO:0000256" key="3">
    <source>
        <dbReference type="ARBA" id="ARBA00004496"/>
    </source>
</evidence>
<comment type="subcellular location">
    <subcellularLocation>
        <location evidence="3 9">Cytoplasm</location>
    </subcellularLocation>
</comment>
<accession>A0A1C3RCB8</accession>
<comment type="similarity">
    <text evidence="4 9">Belongs to the SurE nucleotidase family.</text>
</comment>